<evidence type="ECO:0000256" key="11">
    <source>
        <dbReference type="ARBA" id="ARBA00023224"/>
    </source>
</evidence>
<feature type="transmembrane region" description="Helical" evidence="15">
    <location>
        <begin position="205"/>
        <end position="228"/>
    </location>
</feature>
<evidence type="ECO:0000256" key="8">
    <source>
        <dbReference type="ARBA" id="ARBA00023157"/>
    </source>
</evidence>
<dbReference type="Pfam" id="PF00001">
    <property type="entry name" value="7tm_1"/>
    <property type="match status" value="1"/>
</dbReference>
<dbReference type="PRINTS" id="PR00358">
    <property type="entry name" value="BOMBESINR"/>
</dbReference>
<feature type="transmembrane region" description="Helical" evidence="15">
    <location>
        <begin position="74"/>
        <end position="99"/>
    </location>
</feature>
<comment type="similarity">
    <text evidence="13">Belongs to the G-protein coupled receptor 1 family.</text>
</comment>
<organism evidence="17">
    <name type="scientific">Lepisosteus oculatus</name>
    <name type="common">Spotted gar</name>
    <dbReference type="NCBI Taxonomy" id="7918"/>
    <lineage>
        <taxon>Eukaryota</taxon>
        <taxon>Metazoa</taxon>
        <taxon>Chordata</taxon>
        <taxon>Craniata</taxon>
        <taxon>Vertebrata</taxon>
        <taxon>Euteleostomi</taxon>
        <taxon>Actinopterygii</taxon>
        <taxon>Neopterygii</taxon>
        <taxon>Holostei</taxon>
        <taxon>Semionotiformes</taxon>
        <taxon>Lepisosteidae</taxon>
        <taxon>Lepisosteus</taxon>
    </lineage>
</organism>
<keyword evidence="12" id="KW-0449">Lipoprotein</keyword>
<dbReference type="PANTHER" id="PTHR45695:SF6">
    <property type="entry name" value="BOMBESIN RECEPTOR SUBTYPE-3"/>
    <property type="match status" value="1"/>
</dbReference>
<keyword evidence="8" id="KW-1015">Disulfide bond</keyword>
<evidence type="ECO:0000256" key="9">
    <source>
        <dbReference type="ARBA" id="ARBA00023170"/>
    </source>
</evidence>
<dbReference type="GO" id="GO:0005886">
    <property type="term" value="C:plasma membrane"/>
    <property type="evidence" value="ECO:0007669"/>
    <property type="project" value="UniProtKB-SubCell"/>
</dbReference>
<evidence type="ECO:0000256" key="10">
    <source>
        <dbReference type="ARBA" id="ARBA00023180"/>
    </source>
</evidence>
<dbReference type="SUPFAM" id="SSF81321">
    <property type="entry name" value="Family A G protein-coupled receptor-like"/>
    <property type="match status" value="1"/>
</dbReference>
<comment type="subcellular location">
    <subcellularLocation>
        <location evidence="1">Cell membrane</location>
        <topology evidence="1">Multi-pass membrane protein</topology>
    </subcellularLocation>
</comment>
<evidence type="ECO:0000256" key="5">
    <source>
        <dbReference type="ARBA" id="ARBA00023040"/>
    </source>
</evidence>
<feature type="transmembrane region" description="Helical" evidence="15">
    <location>
        <begin position="35"/>
        <end position="62"/>
    </location>
</feature>
<keyword evidence="11 13" id="KW-0807">Transducer</keyword>
<dbReference type="PROSITE" id="PS50262">
    <property type="entry name" value="G_PROTEIN_RECEP_F1_2"/>
    <property type="match status" value="1"/>
</dbReference>
<keyword evidence="5 13" id="KW-0297">G-protein coupled receptor</keyword>
<evidence type="ECO:0000313" key="17">
    <source>
        <dbReference type="EMBL" id="ARO77040.1"/>
    </source>
</evidence>
<proteinExistence type="evidence at transcript level"/>
<feature type="transmembrane region" description="Helical" evidence="15">
    <location>
        <begin position="153"/>
        <end position="174"/>
    </location>
</feature>
<feature type="transmembrane region" description="Helical" evidence="15">
    <location>
        <begin position="302"/>
        <end position="322"/>
    </location>
</feature>
<evidence type="ECO:0000256" key="7">
    <source>
        <dbReference type="ARBA" id="ARBA00023139"/>
    </source>
</evidence>
<sequence length="389" mass="42631">MDYFNLTSLMAGSTAPTVRTPDRDSADEAHLGPAVLIPVLAVHGAIIAIGVVGNAILIKVFFTVRTMQTVPNIFIASLAVGDLLLLVTCVPVDATRYVADTWLFGEAGCKVISFVQLTSVGVSVFTLTVLSADRYRAIVRPMDLQCSNAVTRTCAKAACIWGVSMLLAVPEAVFSDLYSFSVPGSNETFETCAPYPLSERPLQEAHSLLCFLVFYLIPLCVTSVYYCLIARTLLRSAGNMPGEEHEHIRKKIESRRRLAKTVLVFVLLFALCWLPNHVLYLYRSFTYHAKVDTSAGHLLATFLSRALAFSSSCVNPFALYWLSHSFRERFNRQLCCLCQRPLSPQRCSLGHSTTTATRGSLPHSEISCQPGNEMEQGSVGTSRGSVSLV</sequence>
<reference evidence="17" key="1">
    <citation type="journal article" date="2017" name="J. Mol. Endocrinol.">
        <title>Characterization of NMB, GRP and their receptors (BRS3, NMBR and GRPR) in chickens.</title>
        <authorList>
            <person name="Mo C."/>
            <person name="Huang L."/>
            <person name="Cui L."/>
            <person name="Lv C."/>
            <person name="Lin D."/>
            <person name="Song L."/>
            <person name="Zhu G."/>
            <person name="Li J."/>
            <person name="Wang Y."/>
        </authorList>
    </citation>
    <scope>NUCLEOTIDE SEQUENCE</scope>
</reference>
<dbReference type="InterPro" id="IPR001556">
    <property type="entry name" value="Bombsn_rcpt-like"/>
</dbReference>
<evidence type="ECO:0000256" key="15">
    <source>
        <dbReference type="SAM" id="Phobius"/>
    </source>
</evidence>
<dbReference type="SMART" id="SM01381">
    <property type="entry name" value="7TM_GPCR_Srsx"/>
    <property type="match status" value="1"/>
</dbReference>
<evidence type="ECO:0000256" key="4">
    <source>
        <dbReference type="ARBA" id="ARBA00022989"/>
    </source>
</evidence>
<evidence type="ECO:0000259" key="16">
    <source>
        <dbReference type="PROSITE" id="PS50262"/>
    </source>
</evidence>
<evidence type="ECO:0000256" key="12">
    <source>
        <dbReference type="ARBA" id="ARBA00023288"/>
    </source>
</evidence>
<keyword evidence="3 13" id="KW-0812">Transmembrane</keyword>
<dbReference type="InterPro" id="IPR000276">
    <property type="entry name" value="GPCR_Rhodpsn"/>
</dbReference>
<dbReference type="PANTHER" id="PTHR45695">
    <property type="entry name" value="LEUCOKININ RECEPTOR-RELATED"/>
    <property type="match status" value="1"/>
</dbReference>
<gene>
    <name evidence="17" type="primary">BRS3</name>
</gene>
<evidence type="ECO:0000256" key="3">
    <source>
        <dbReference type="ARBA" id="ARBA00022692"/>
    </source>
</evidence>
<keyword evidence="9 13" id="KW-0675">Receptor</keyword>
<feature type="compositionally biased region" description="Polar residues" evidence="14">
    <location>
        <begin position="378"/>
        <end position="389"/>
    </location>
</feature>
<keyword evidence="2" id="KW-1003">Cell membrane</keyword>
<dbReference type="Gene3D" id="1.20.1070.10">
    <property type="entry name" value="Rhodopsin 7-helix transmembrane proteins"/>
    <property type="match status" value="1"/>
</dbReference>
<feature type="transmembrane region" description="Helical" evidence="15">
    <location>
        <begin position="111"/>
        <end position="132"/>
    </location>
</feature>
<dbReference type="PROSITE" id="PS00237">
    <property type="entry name" value="G_PROTEIN_RECEP_F1_1"/>
    <property type="match status" value="1"/>
</dbReference>
<keyword evidence="6 15" id="KW-0472">Membrane</keyword>
<evidence type="ECO:0000256" key="13">
    <source>
        <dbReference type="RuleBase" id="RU000688"/>
    </source>
</evidence>
<accession>A0A1X9P8W8</accession>
<dbReference type="FunFam" id="1.20.1070.10:FF:000166">
    <property type="entry name" value="Bombesin receptor subtype-3"/>
    <property type="match status" value="1"/>
</dbReference>
<dbReference type="AlphaFoldDB" id="A0A1X9P8W8"/>
<name>A0A1X9P8W8_LEPOC</name>
<evidence type="ECO:0000256" key="6">
    <source>
        <dbReference type="ARBA" id="ARBA00023136"/>
    </source>
</evidence>
<dbReference type="EMBL" id="KX447669">
    <property type="protein sequence ID" value="ARO77040.1"/>
    <property type="molecule type" value="mRNA"/>
</dbReference>
<keyword evidence="10" id="KW-0325">Glycoprotein</keyword>
<evidence type="ECO:0000256" key="14">
    <source>
        <dbReference type="SAM" id="MobiDB-lite"/>
    </source>
</evidence>
<feature type="domain" description="G-protein coupled receptors family 1 profile" evidence="16">
    <location>
        <begin position="53"/>
        <end position="319"/>
    </location>
</feature>
<dbReference type="PRINTS" id="PR00237">
    <property type="entry name" value="GPCRRHODOPSN"/>
</dbReference>
<feature type="transmembrane region" description="Helical" evidence="15">
    <location>
        <begin position="258"/>
        <end position="282"/>
    </location>
</feature>
<protein>
    <submittedName>
        <fullName evidence="17">Bombesin receptor subtype-3</fullName>
    </submittedName>
</protein>
<feature type="region of interest" description="Disordered" evidence="14">
    <location>
        <begin position="370"/>
        <end position="389"/>
    </location>
</feature>
<dbReference type="GO" id="GO:0008528">
    <property type="term" value="F:G protein-coupled peptide receptor activity"/>
    <property type="evidence" value="ECO:0007669"/>
    <property type="project" value="InterPro"/>
</dbReference>
<evidence type="ECO:0000256" key="1">
    <source>
        <dbReference type="ARBA" id="ARBA00004651"/>
    </source>
</evidence>
<keyword evidence="7" id="KW-0564">Palmitate</keyword>
<evidence type="ECO:0000256" key="2">
    <source>
        <dbReference type="ARBA" id="ARBA00022475"/>
    </source>
</evidence>
<dbReference type="InterPro" id="IPR017452">
    <property type="entry name" value="GPCR_Rhodpsn_7TM"/>
</dbReference>
<keyword evidence="4 15" id="KW-1133">Transmembrane helix</keyword>